<name>A0A967EVM3_9PROT</name>
<accession>A0A967EVM3</accession>
<comment type="caution">
    <text evidence="2">The sequence shown here is derived from an EMBL/GenBank/DDBJ whole genome shotgun (WGS) entry which is preliminary data.</text>
</comment>
<feature type="chain" id="PRO_5037031717" evidence="1">
    <location>
        <begin position="25"/>
        <end position="169"/>
    </location>
</feature>
<dbReference type="EMBL" id="JAAQPH010000006">
    <property type="protein sequence ID" value="NIA68871.1"/>
    <property type="molecule type" value="Genomic_DNA"/>
</dbReference>
<keyword evidence="1" id="KW-0732">Signal</keyword>
<feature type="signal peptide" evidence="1">
    <location>
        <begin position="1"/>
        <end position="24"/>
    </location>
</feature>
<reference evidence="2" key="1">
    <citation type="submission" date="2020-03" db="EMBL/GenBank/DDBJ databases">
        <title>Genome of Pelagibius litoralis DSM 21314T.</title>
        <authorList>
            <person name="Wang G."/>
        </authorList>
    </citation>
    <scope>NUCLEOTIDE SEQUENCE</scope>
    <source>
        <strain evidence="2">DSM 21314</strain>
    </source>
</reference>
<evidence type="ECO:0000313" key="2">
    <source>
        <dbReference type="EMBL" id="NIA68871.1"/>
    </source>
</evidence>
<proteinExistence type="predicted"/>
<evidence type="ECO:0000256" key="1">
    <source>
        <dbReference type="SAM" id="SignalP"/>
    </source>
</evidence>
<protein>
    <submittedName>
        <fullName evidence="2">Uncharacterized protein</fullName>
    </submittedName>
</protein>
<keyword evidence="3" id="KW-1185">Reference proteome</keyword>
<organism evidence="2 3">
    <name type="scientific">Pelagibius litoralis</name>
    <dbReference type="NCBI Taxonomy" id="374515"/>
    <lineage>
        <taxon>Bacteria</taxon>
        <taxon>Pseudomonadati</taxon>
        <taxon>Pseudomonadota</taxon>
        <taxon>Alphaproteobacteria</taxon>
        <taxon>Rhodospirillales</taxon>
        <taxon>Rhodovibrionaceae</taxon>
        <taxon>Pelagibius</taxon>
    </lineage>
</organism>
<dbReference type="AlphaFoldDB" id="A0A967EVM3"/>
<gene>
    <name evidence="2" type="ORF">HBA54_09730</name>
</gene>
<dbReference type="RefSeq" id="WP_167223905.1">
    <property type="nucleotide sequence ID" value="NZ_JAAQPH010000006.1"/>
</dbReference>
<sequence>MFLSLPRLVTAVLFSALLVTTAQAQDNSPAATGPSGGPLAGVAVLQLVVAPLSAESARCGLQADLVKESFQQPLTTEGLGLQKSAHVRIIVKATTVIYTETTCISNIEASAVQNTRYFDRKTGTERAGQVLLWQESGLFVTGERDHVVLTNIGFRDLARSFIRKWKIDQ</sequence>
<evidence type="ECO:0000313" key="3">
    <source>
        <dbReference type="Proteomes" id="UP000761264"/>
    </source>
</evidence>
<dbReference type="Proteomes" id="UP000761264">
    <property type="component" value="Unassembled WGS sequence"/>
</dbReference>